<accession>A0ABR9CRN7</accession>
<name>A0ABR9CRN7_9HYPH</name>
<gene>
    <name evidence="6" type="ORF">IG616_16100</name>
</gene>
<sequence>MSWFLLALTGALGLYLISLYNGLVTKRQMVNEGWSGIDVQLKRRTDLIPNLVEVVKGYASHEREALEAVTRMRTQAEAVAGDDIEGRAKAEGMLSQALGRLMAVAENYPDLKASQNFADLQASLDKVEHELQMSRRYYNGAVRGLNVAVESFPSNLVARNFGFEKADYFEIEDASDRTVPSVSF</sequence>
<dbReference type="Gene3D" id="1.20.1440.20">
    <property type="entry name" value="LemA-like domain"/>
    <property type="match status" value="1"/>
</dbReference>
<comment type="similarity">
    <text evidence="2">Belongs to the LemA family.</text>
</comment>
<evidence type="ECO:0000256" key="2">
    <source>
        <dbReference type="ARBA" id="ARBA00008854"/>
    </source>
</evidence>
<dbReference type="PANTHER" id="PTHR34478:SF2">
    <property type="entry name" value="MEMBRANE PROTEIN"/>
    <property type="match status" value="1"/>
</dbReference>
<comment type="subcellular location">
    <subcellularLocation>
        <location evidence="1">Membrane</location>
        <topology evidence="1">Single-pass membrane protein</topology>
    </subcellularLocation>
</comment>
<evidence type="ECO:0000313" key="7">
    <source>
        <dbReference type="Proteomes" id="UP000632063"/>
    </source>
</evidence>
<dbReference type="PANTHER" id="PTHR34478">
    <property type="entry name" value="PROTEIN LEMA"/>
    <property type="match status" value="1"/>
</dbReference>
<reference evidence="7" key="1">
    <citation type="submission" date="2020-09" db="EMBL/GenBank/DDBJ databases">
        <title>The genome sequence of strain Labrenzia suaedae 4C16A.</title>
        <authorList>
            <person name="Liu Y."/>
        </authorList>
    </citation>
    <scope>NUCLEOTIDE SEQUENCE [LARGE SCALE GENOMIC DNA]</scope>
    <source>
        <strain evidence="7">4C16A</strain>
    </source>
</reference>
<evidence type="ECO:0000256" key="4">
    <source>
        <dbReference type="ARBA" id="ARBA00022989"/>
    </source>
</evidence>
<evidence type="ECO:0000256" key="1">
    <source>
        <dbReference type="ARBA" id="ARBA00004167"/>
    </source>
</evidence>
<keyword evidence="4" id="KW-1133">Transmembrane helix</keyword>
<protein>
    <submittedName>
        <fullName evidence="6">LemA family protein</fullName>
    </submittedName>
</protein>
<reference evidence="6 7" key="2">
    <citation type="journal article" date="2021" name="Int. J. Syst. Evol. Microbiol.">
        <title>Roseibium litorale sp. nov., isolated from a tidal flat sediment and proposal for the reclassification of Labrenzia polysiphoniae as Roseibium polysiphoniae comb. nov.</title>
        <authorList>
            <person name="Liu Y."/>
            <person name="Pei T."/>
            <person name="Du J."/>
            <person name="Chao M."/>
            <person name="Deng M.R."/>
            <person name="Zhu H."/>
        </authorList>
    </citation>
    <scope>NUCLEOTIDE SEQUENCE [LARGE SCALE GENOMIC DNA]</scope>
    <source>
        <strain evidence="6 7">4C16A</strain>
    </source>
</reference>
<evidence type="ECO:0000256" key="5">
    <source>
        <dbReference type="ARBA" id="ARBA00023136"/>
    </source>
</evidence>
<comment type="caution">
    <text evidence="6">The sequence shown here is derived from an EMBL/GenBank/DDBJ whole genome shotgun (WGS) entry which is preliminary data.</text>
</comment>
<keyword evidence="5" id="KW-0472">Membrane</keyword>
<keyword evidence="7" id="KW-1185">Reference proteome</keyword>
<dbReference type="InterPro" id="IPR023353">
    <property type="entry name" value="LemA-like_dom_sf"/>
</dbReference>
<evidence type="ECO:0000256" key="3">
    <source>
        <dbReference type="ARBA" id="ARBA00022692"/>
    </source>
</evidence>
<keyword evidence="3" id="KW-0812">Transmembrane</keyword>
<dbReference type="Pfam" id="PF04011">
    <property type="entry name" value="LemA"/>
    <property type="match status" value="1"/>
</dbReference>
<dbReference type="InterPro" id="IPR007156">
    <property type="entry name" value="MamQ_LemA"/>
</dbReference>
<organism evidence="6 7">
    <name type="scientific">Roseibium litorale</name>
    <dbReference type="NCBI Taxonomy" id="2803841"/>
    <lineage>
        <taxon>Bacteria</taxon>
        <taxon>Pseudomonadati</taxon>
        <taxon>Pseudomonadota</taxon>
        <taxon>Alphaproteobacteria</taxon>
        <taxon>Hyphomicrobiales</taxon>
        <taxon>Stappiaceae</taxon>
        <taxon>Roseibium</taxon>
    </lineage>
</organism>
<proteinExistence type="inferred from homology"/>
<dbReference type="EMBL" id="JACYXI010000010">
    <property type="protein sequence ID" value="MBD8893065.1"/>
    <property type="molecule type" value="Genomic_DNA"/>
</dbReference>
<dbReference type="RefSeq" id="WP_192149182.1">
    <property type="nucleotide sequence ID" value="NZ_JACYXI010000010.1"/>
</dbReference>
<evidence type="ECO:0000313" key="6">
    <source>
        <dbReference type="EMBL" id="MBD8893065.1"/>
    </source>
</evidence>
<dbReference type="Proteomes" id="UP000632063">
    <property type="component" value="Unassembled WGS sequence"/>
</dbReference>
<dbReference type="SUPFAM" id="SSF140478">
    <property type="entry name" value="LemA-like"/>
    <property type="match status" value="1"/>
</dbReference>